<accession>A0A0R3WMQ4</accession>
<evidence type="ECO:0000259" key="7">
    <source>
        <dbReference type="PROSITE" id="PS50015"/>
    </source>
</evidence>
<dbReference type="GO" id="GO:0006665">
    <property type="term" value="P:sphingolipid metabolic process"/>
    <property type="evidence" value="ECO:0007669"/>
    <property type="project" value="InterPro"/>
</dbReference>
<dbReference type="WBParaSite" id="TTAC_0000204201-mRNA-1">
    <property type="protein sequence ID" value="TTAC_0000204201-mRNA-1"/>
    <property type="gene ID" value="TTAC_0000204201"/>
</dbReference>
<dbReference type="PANTHER" id="PTHR11480:SF3">
    <property type="entry name" value="BCDNA.GH08312"/>
    <property type="match status" value="1"/>
</dbReference>
<dbReference type="GO" id="GO:0005576">
    <property type="term" value="C:extracellular region"/>
    <property type="evidence" value="ECO:0007669"/>
    <property type="project" value="UniProtKB-SubCell"/>
</dbReference>
<dbReference type="Pfam" id="PF03489">
    <property type="entry name" value="SapB_2"/>
    <property type="match status" value="3"/>
</dbReference>
<feature type="domain" description="Saposin B-type" evidence="7">
    <location>
        <begin position="542"/>
        <end position="624"/>
    </location>
</feature>
<dbReference type="OrthoDB" id="69496at2759"/>
<keyword evidence="5" id="KW-1015">Disulfide bond</keyword>
<feature type="domain" description="Saposin B-type" evidence="7">
    <location>
        <begin position="455"/>
        <end position="536"/>
    </location>
</feature>
<dbReference type="AlphaFoldDB" id="A0A0R3WMQ4"/>
<keyword evidence="2" id="KW-0964">Secreted</keyword>
<dbReference type="InterPro" id="IPR011001">
    <property type="entry name" value="Saposin-like"/>
</dbReference>
<dbReference type="Pfam" id="PF02199">
    <property type="entry name" value="SapA"/>
    <property type="match status" value="3"/>
</dbReference>
<organism evidence="11">
    <name type="scientific">Hydatigena taeniaeformis</name>
    <name type="common">Feline tapeworm</name>
    <name type="synonym">Taenia taeniaeformis</name>
    <dbReference type="NCBI Taxonomy" id="6205"/>
    <lineage>
        <taxon>Eukaryota</taxon>
        <taxon>Metazoa</taxon>
        <taxon>Spiralia</taxon>
        <taxon>Lophotrochozoa</taxon>
        <taxon>Platyhelminthes</taxon>
        <taxon>Cestoda</taxon>
        <taxon>Eucestoda</taxon>
        <taxon>Cyclophyllidea</taxon>
        <taxon>Taeniidae</taxon>
        <taxon>Hydatigera</taxon>
    </lineage>
</organism>
<dbReference type="InterPro" id="IPR007856">
    <property type="entry name" value="SapB_1"/>
</dbReference>
<dbReference type="InterPro" id="IPR008139">
    <property type="entry name" value="SaposinB_dom"/>
</dbReference>
<evidence type="ECO:0000256" key="1">
    <source>
        <dbReference type="ARBA" id="ARBA00004613"/>
    </source>
</evidence>
<dbReference type="PROSITE" id="PS51110">
    <property type="entry name" value="SAP_A"/>
    <property type="match status" value="3"/>
</dbReference>
<gene>
    <name evidence="9" type="ORF">TTAC_LOCUS2029</name>
</gene>
<dbReference type="SMART" id="SM00162">
    <property type="entry name" value="SAPA"/>
    <property type="match status" value="3"/>
</dbReference>
<evidence type="ECO:0000313" key="10">
    <source>
        <dbReference type="Proteomes" id="UP000274429"/>
    </source>
</evidence>
<dbReference type="InterPro" id="IPR008138">
    <property type="entry name" value="SapB_2"/>
</dbReference>
<proteinExistence type="predicted"/>
<reference evidence="11" key="1">
    <citation type="submission" date="2017-02" db="UniProtKB">
        <authorList>
            <consortium name="WormBaseParasite"/>
        </authorList>
    </citation>
    <scope>IDENTIFICATION</scope>
</reference>
<dbReference type="PANTHER" id="PTHR11480">
    <property type="entry name" value="SAPOSIN-RELATED"/>
    <property type="match status" value="1"/>
</dbReference>
<keyword evidence="3" id="KW-0732">Signal</keyword>
<dbReference type="Proteomes" id="UP000274429">
    <property type="component" value="Unassembled WGS sequence"/>
</dbReference>
<evidence type="ECO:0000256" key="5">
    <source>
        <dbReference type="ARBA" id="ARBA00023157"/>
    </source>
</evidence>
<sequence>MVLKGIQGISDVELKQLISEVGNSSLVCALLNSCSGLSFVLPTLRFDVKSTCDDCKKIIIDMRALLQDNDTKVAIAGYLKKAICYDLPLQVVDICKRTIDAYVGALMDLAGNELDPGPICALFGLCPSEVAAMTVIFVQLFHNFKKSERSLEEEAYSWIKRPDSVGFEFFHSRLSYPGTFLASDACAECKNVFSRIRDETKDPDFDQALKQAVKKSLCESFGYFKAMCEMAVSKEVDAMIDNASNVNITDLCYFFKQCTNGVSSPEKAAKAFASQSSNVSIPFVCPICEMLFKKVIDLVLNNKSEAAIIWALEEACHMLPSDARKACINFVDAYSDLIIRELMAGTAPKLICLNFGACNAVMTSSTVNGKSECKLCEVIVETVYENLEANATKEDIIKALETACNYLPYVKNQCTQLVDKYSSQVIDLLVSGLPPIEVCLKLGFCSRLVVAESSVKDGCAICEVVFTELYSKLLDNVTVESIEDLLEHLCKYVPSSYVNTCRTWVEQNTAAIVDLVMQKYPPREICEDLSICYHTMSPEAQKGGKCEICTEIIDFIYTKIEDDATADQIEKVLESVCNYFPRESLRATCREYVKAYTQTLIDLLVKNLPSKEICQELGLCLSASSTKRFCAGGPSAWCRDRYTAKLCAQEAFCSEFIWQRPTASDPNSRPPVVRNRLYYAFPYGEILPLFSVFYGRYDCSKLSTLEERCSNERLMRLCGFGPFCSEYKLPLLDPSDACRLCRNLLTQRLTYGTFALDCSIYVNPVEKIRCQSIRSLKVPGRLSFSNLDSFCKENKLCNDSLEPSNSKAPLQSLIGDDPCLWGPSVTCRDADIAARCGVTSYCQQHVWQADYPPSRAEKVPGFALVDCSRPLRELCVSPSLRYCGRSILEQCRQYTAPDSVGSEMRHEMCKDRPLSFCSDPRMIKICGMGEYCEAMSMTPTSTMPPTTEAPSDPRCRLGSAFVCQTYANAVHCGQVEMCRRRFWPQGV</sequence>
<feature type="domain" description="Saposin A-type" evidence="8">
    <location>
        <begin position="812"/>
        <end position="852"/>
    </location>
</feature>
<feature type="domain" description="Saposin B-type" evidence="7">
    <location>
        <begin position="369"/>
        <end position="449"/>
    </location>
</feature>
<evidence type="ECO:0000256" key="6">
    <source>
        <dbReference type="ARBA" id="ARBA00023180"/>
    </source>
</evidence>
<evidence type="ECO:0000256" key="4">
    <source>
        <dbReference type="ARBA" id="ARBA00022737"/>
    </source>
</evidence>
<protein>
    <submittedName>
        <fullName evidence="11">Proactivator polypeptide</fullName>
    </submittedName>
</protein>
<evidence type="ECO:0000256" key="2">
    <source>
        <dbReference type="ARBA" id="ARBA00022525"/>
    </source>
</evidence>
<evidence type="ECO:0000259" key="8">
    <source>
        <dbReference type="PROSITE" id="PS51110"/>
    </source>
</evidence>
<dbReference type="PROSITE" id="PS50015">
    <property type="entry name" value="SAP_B"/>
    <property type="match status" value="5"/>
</dbReference>
<evidence type="ECO:0000256" key="3">
    <source>
        <dbReference type="ARBA" id="ARBA00022729"/>
    </source>
</evidence>
<dbReference type="Pfam" id="PF05184">
    <property type="entry name" value="SapB_1"/>
    <property type="match status" value="4"/>
</dbReference>
<evidence type="ECO:0000313" key="9">
    <source>
        <dbReference type="EMBL" id="VDM18769.1"/>
    </source>
</evidence>
<dbReference type="EMBL" id="UYWX01000697">
    <property type="protein sequence ID" value="VDM18769.1"/>
    <property type="molecule type" value="Genomic_DNA"/>
</dbReference>
<dbReference type="PRINTS" id="PR01797">
    <property type="entry name" value="SAPOSIN"/>
</dbReference>
<evidence type="ECO:0000313" key="11">
    <source>
        <dbReference type="WBParaSite" id="TTAC_0000204201-mRNA-1"/>
    </source>
</evidence>
<keyword evidence="6" id="KW-0325">Glycoprotein</keyword>
<name>A0A0R3WMQ4_HYDTA</name>
<dbReference type="InterPro" id="IPR051428">
    <property type="entry name" value="Sphingo_Act-Surfact_Prot"/>
</dbReference>
<keyword evidence="4" id="KW-0677">Repeat</keyword>
<comment type="subcellular location">
    <subcellularLocation>
        <location evidence="1">Secreted</location>
    </subcellularLocation>
</comment>
<dbReference type="Gene3D" id="1.10.225.10">
    <property type="entry name" value="Saposin-like"/>
    <property type="match status" value="6"/>
</dbReference>
<keyword evidence="10" id="KW-1185">Reference proteome</keyword>
<feature type="domain" description="Saposin A-type" evidence="8">
    <location>
        <begin position="948"/>
        <end position="987"/>
    </location>
</feature>
<dbReference type="GO" id="GO:0005764">
    <property type="term" value="C:lysosome"/>
    <property type="evidence" value="ECO:0007669"/>
    <property type="project" value="InterPro"/>
</dbReference>
<dbReference type="InterPro" id="IPR003119">
    <property type="entry name" value="SAP_A"/>
</dbReference>
<reference evidence="9 10" key="2">
    <citation type="submission" date="2018-11" db="EMBL/GenBank/DDBJ databases">
        <authorList>
            <consortium name="Pathogen Informatics"/>
        </authorList>
    </citation>
    <scope>NUCLEOTIDE SEQUENCE [LARGE SCALE GENOMIC DNA]</scope>
</reference>
<feature type="domain" description="Saposin B-type" evidence="7">
    <location>
        <begin position="48"/>
        <end position="130"/>
    </location>
</feature>
<feature type="domain" description="Saposin B-type" evidence="7">
    <location>
        <begin position="281"/>
        <end position="362"/>
    </location>
</feature>
<dbReference type="SUPFAM" id="SSF47862">
    <property type="entry name" value="Saposin"/>
    <property type="match status" value="5"/>
</dbReference>
<feature type="domain" description="Saposin A-type" evidence="8">
    <location>
        <begin position="623"/>
        <end position="663"/>
    </location>
</feature>
<dbReference type="GO" id="GO:0016020">
    <property type="term" value="C:membrane"/>
    <property type="evidence" value="ECO:0007669"/>
    <property type="project" value="GOC"/>
</dbReference>
<dbReference type="SMART" id="SM00741">
    <property type="entry name" value="SapB"/>
    <property type="match status" value="6"/>
</dbReference>
<dbReference type="STRING" id="6205.A0A0R3WMQ4"/>
<dbReference type="InterPro" id="IPR008373">
    <property type="entry name" value="Saposin"/>
</dbReference>